<evidence type="ECO:0000313" key="1">
    <source>
        <dbReference type="EMBL" id="GMS87045.1"/>
    </source>
</evidence>
<dbReference type="EMBL" id="BTSX01000002">
    <property type="protein sequence ID" value="GMS87045.1"/>
    <property type="molecule type" value="Genomic_DNA"/>
</dbReference>
<dbReference type="Proteomes" id="UP001432027">
    <property type="component" value="Unassembled WGS sequence"/>
</dbReference>
<sequence length="81" mass="8468">RIILKLIVSNELDTCCAPNVGDYSQIGEEPRSQLRVPVHIPVEVVVHDPIAPVGHVQAEDVPASAAGHRCCSSGNVGGGCE</sequence>
<keyword evidence="2" id="KW-1185">Reference proteome</keyword>
<evidence type="ECO:0000313" key="2">
    <source>
        <dbReference type="Proteomes" id="UP001432027"/>
    </source>
</evidence>
<name>A0AAV5T3X6_9BILA</name>
<gene>
    <name evidence="1" type="ORF">PENTCL1PPCAC_9220</name>
</gene>
<dbReference type="AlphaFoldDB" id="A0AAV5T3X6"/>
<organism evidence="1 2">
    <name type="scientific">Pristionchus entomophagus</name>
    <dbReference type="NCBI Taxonomy" id="358040"/>
    <lineage>
        <taxon>Eukaryota</taxon>
        <taxon>Metazoa</taxon>
        <taxon>Ecdysozoa</taxon>
        <taxon>Nematoda</taxon>
        <taxon>Chromadorea</taxon>
        <taxon>Rhabditida</taxon>
        <taxon>Rhabditina</taxon>
        <taxon>Diplogasteromorpha</taxon>
        <taxon>Diplogasteroidea</taxon>
        <taxon>Neodiplogasteridae</taxon>
        <taxon>Pristionchus</taxon>
    </lineage>
</organism>
<accession>A0AAV5T3X6</accession>
<feature type="non-terminal residue" evidence="1">
    <location>
        <position position="1"/>
    </location>
</feature>
<reference evidence="1" key="1">
    <citation type="submission" date="2023-10" db="EMBL/GenBank/DDBJ databases">
        <title>Genome assembly of Pristionchus species.</title>
        <authorList>
            <person name="Yoshida K."/>
            <person name="Sommer R.J."/>
        </authorList>
    </citation>
    <scope>NUCLEOTIDE SEQUENCE</scope>
    <source>
        <strain evidence="1">RS0144</strain>
    </source>
</reference>
<protein>
    <submittedName>
        <fullName evidence="1">Uncharacterized protein</fullName>
    </submittedName>
</protein>
<proteinExistence type="predicted"/>
<comment type="caution">
    <text evidence="1">The sequence shown here is derived from an EMBL/GenBank/DDBJ whole genome shotgun (WGS) entry which is preliminary data.</text>
</comment>